<dbReference type="InterPro" id="IPR013784">
    <property type="entry name" value="Carb-bd-like_fold"/>
</dbReference>
<evidence type="ECO:0000313" key="5">
    <source>
        <dbReference type="Proteomes" id="UP000662814"/>
    </source>
</evidence>
<evidence type="ECO:0000313" key="4">
    <source>
        <dbReference type="EMBL" id="QPZ39167.1"/>
    </source>
</evidence>
<dbReference type="RefSeq" id="WP_166988302.1">
    <property type="nucleotide sequence ID" value="NZ_CP061169.1"/>
</dbReference>
<sequence>MKELRLKRVPVVLGALIGLSVLPLTSVPASAAPSDGYATWGVEGASGSFTGTVGFPEGFPQATFESDSLASATMVPSGSSTWIPDSTTFGAEFGSSRDKPYISLRPAANRAGAPSTTTYSFDTPTPAEGWGFSLGDIDAEIITVTATDATGAPVSAENLNLVEAFNYCGQTGSPSCVSPPPAFGVPDISQTATSYTMQNLDCPQAQDECDTAGASAWFMPSVPLASLTVTAEWKSGFPTYQTWFATVTRAVSGSVVADCVQNGPVDVQLLDAEGSVVASTGVESDGSFGFPQVAARSDYAVRVDPDSLIPGSTSPPVPVDVSETDVTEALLNISSSFTVSGTVAGEPSAEALNVSLTSAEGDEPAIETVTNASGQFSFADVARGDYELRVTPPANAAVSPETQLVTVNCAAPSPIAFHLTDTTPTDPTDPTDPPGVTDPTDGSSTPREPNSSDQEILPVTGVESTTVHGLLTAAVLSICLGGVGSLASAVRSRRRSR</sequence>
<protein>
    <submittedName>
        <fullName evidence="4">Carboxypeptidase regulatory-like domain-containing protein</fullName>
    </submittedName>
</protein>
<feature type="compositionally biased region" description="Polar residues" evidence="1">
    <location>
        <begin position="442"/>
        <end position="454"/>
    </location>
</feature>
<organism evidence="4 5">
    <name type="scientific">Paramicrobacterium chengjingii</name>
    <dbReference type="NCBI Taxonomy" id="2769067"/>
    <lineage>
        <taxon>Bacteria</taxon>
        <taxon>Bacillati</taxon>
        <taxon>Actinomycetota</taxon>
        <taxon>Actinomycetes</taxon>
        <taxon>Micrococcales</taxon>
        <taxon>Microbacteriaceae</taxon>
        <taxon>Paramicrobacterium</taxon>
    </lineage>
</organism>
<accession>A0ABX6YLE8</accession>
<keyword evidence="2" id="KW-0472">Membrane</keyword>
<feature type="chain" id="PRO_5045580356" evidence="3">
    <location>
        <begin position="32"/>
        <end position="497"/>
    </location>
</feature>
<dbReference type="Proteomes" id="UP000662814">
    <property type="component" value="Chromosome"/>
</dbReference>
<dbReference type="SUPFAM" id="SSF49452">
    <property type="entry name" value="Starch-binding domain-like"/>
    <property type="match status" value="1"/>
</dbReference>
<evidence type="ECO:0000256" key="1">
    <source>
        <dbReference type="SAM" id="MobiDB-lite"/>
    </source>
</evidence>
<feature type="signal peptide" evidence="3">
    <location>
        <begin position="1"/>
        <end position="31"/>
    </location>
</feature>
<feature type="transmembrane region" description="Helical" evidence="2">
    <location>
        <begin position="470"/>
        <end position="490"/>
    </location>
</feature>
<feature type="region of interest" description="Disordered" evidence="1">
    <location>
        <begin position="416"/>
        <end position="458"/>
    </location>
</feature>
<gene>
    <name evidence="4" type="ORF">HCR76_03590</name>
</gene>
<feature type="compositionally biased region" description="Low complexity" evidence="1">
    <location>
        <begin position="420"/>
        <end position="441"/>
    </location>
</feature>
<dbReference type="EMBL" id="CP061169">
    <property type="protein sequence ID" value="QPZ39167.1"/>
    <property type="molecule type" value="Genomic_DNA"/>
</dbReference>
<keyword evidence="5" id="KW-1185">Reference proteome</keyword>
<keyword evidence="3" id="KW-0732">Signal</keyword>
<reference evidence="4 5" key="1">
    <citation type="submission" date="2020-12" db="EMBL/GenBank/DDBJ databases">
        <title>Microbacterium sp. HY060.</title>
        <authorList>
            <person name="Zhou J."/>
        </authorList>
    </citation>
    <scope>NUCLEOTIDE SEQUENCE [LARGE SCALE GENOMIC DNA]</scope>
    <source>
        <strain evidence="4 5">HY60</strain>
    </source>
</reference>
<proteinExistence type="predicted"/>
<dbReference type="Gene3D" id="2.60.40.1120">
    <property type="entry name" value="Carboxypeptidase-like, regulatory domain"/>
    <property type="match status" value="1"/>
</dbReference>
<evidence type="ECO:0000256" key="2">
    <source>
        <dbReference type="SAM" id="Phobius"/>
    </source>
</evidence>
<keyword evidence="2" id="KW-1133">Transmembrane helix</keyword>
<evidence type="ECO:0000256" key="3">
    <source>
        <dbReference type="SAM" id="SignalP"/>
    </source>
</evidence>
<keyword evidence="2" id="KW-0812">Transmembrane</keyword>
<name>A0ABX6YLE8_9MICO</name>